<reference evidence="4 5" key="2">
    <citation type="journal article" date="2013" name="PLoS ONE">
        <title>INDIGO - INtegrated Data Warehouse of MIcrobial GenOmes with Examples from the Red Sea Extremophiles.</title>
        <authorList>
            <person name="Alam I."/>
            <person name="Antunes A."/>
            <person name="Kamau A.A."/>
            <person name="Ba Alawi W."/>
            <person name="Kalkatawi M."/>
            <person name="Stingl U."/>
            <person name="Bajic V.B."/>
        </authorList>
    </citation>
    <scope>NUCLEOTIDE SEQUENCE [LARGE SCALE GENOMIC DNA]</scope>
    <source>
        <strain evidence="4 5">SSD-17B</strain>
    </source>
</reference>
<dbReference type="InParanoid" id="U2FMZ6"/>
<dbReference type="AlphaFoldDB" id="U2FMZ6"/>
<dbReference type="EMBL" id="AFNU02000004">
    <property type="protein sequence ID" value="ERJ12504.1"/>
    <property type="molecule type" value="Genomic_DNA"/>
</dbReference>
<dbReference type="GO" id="GO:0045302">
    <property type="term" value="F:choloylglycine hydrolase activity"/>
    <property type="evidence" value="ECO:0007669"/>
    <property type="project" value="UniProtKB-EC"/>
</dbReference>
<dbReference type="Proteomes" id="UP000005707">
    <property type="component" value="Unassembled WGS sequence"/>
</dbReference>
<dbReference type="FunCoup" id="U2FMZ6">
    <property type="interactions" value="6"/>
</dbReference>
<keyword evidence="2 4" id="KW-0378">Hydrolase</keyword>
<evidence type="ECO:0000313" key="4">
    <source>
        <dbReference type="EMBL" id="ERJ12504.1"/>
    </source>
</evidence>
<reference evidence="4 5" key="1">
    <citation type="journal article" date="2011" name="J. Bacteriol.">
        <title>Genome sequence of Haloplasma contractile, an unusual contractile bacterium from a deep-sea anoxic brine lake.</title>
        <authorList>
            <person name="Antunes A."/>
            <person name="Alam I."/>
            <person name="El Dorry H."/>
            <person name="Siam R."/>
            <person name="Robertson A."/>
            <person name="Bajic V.B."/>
            <person name="Stingl U."/>
        </authorList>
    </citation>
    <scope>NUCLEOTIDE SEQUENCE [LARGE SCALE GENOMIC DNA]</scope>
    <source>
        <strain evidence="4 5">SSD-17B</strain>
    </source>
</reference>
<comment type="similarity">
    <text evidence="1">Belongs to the peptidase C59 family.</text>
</comment>
<dbReference type="OrthoDB" id="9794717at2"/>
<feature type="domain" description="Choloylglycine hydrolase/NAAA C-terminal" evidence="3">
    <location>
        <begin position="8"/>
        <end position="317"/>
    </location>
</feature>
<evidence type="ECO:0000313" key="5">
    <source>
        <dbReference type="Proteomes" id="UP000005707"/>
    </source>
</evidence>
<dbReference type="EC" id="3.5.1.24" evidence="4"/>
<dbReference type="RefSeq" id="WP_008824917.1">
    <property type="nucleotide sequence ID" value="NZ_AFNU02000004.1"/>
</dbReference>
<dbReference type="InterPro" id="IPR052193">
    <property type="entry name" value="Peptidase_C59"/>
</dbReference>
<keyword evidence="5" id="KW-1185">Reference proteome</keyword>
<dbReference type="Pfam" id="PF02275">
    <property type="entry name" value="CBAH"/>
    <property type="match status" value="1"/>
</dbReference>
<sequence>MASIITACSEFMLPGSKNIKVSGRTMDWKDHLDSSFIVVPRGTQIHSYYDGEDKNKVPFKQGMKWVTEYGYVGINVFHLPLLFDGLNEYGLSAALLFLKDVKYPQPDNNPENNISMIYLLQYILGKCKTVKDVIKFLNKDKVTVCGLHALELSGNRNIHLIIHDSTGKSLVLEAEDGVIKQYHDDDASVLTNSPFLHWHLTNRRNYCNLTSKDPSTEIPWTSFGHGSGMQGLPGDSSPPSRFVRLSVFRTNSPISNTVHEEIQQAFHIINRVTLVNGENKVDRTQWEVVRDHINRIYYLRTNQNQSIRSINLNRIDFSANKKYNPLPLDTGKLHEDITPFFS</sequence>
<dbReference type="eggNOG" id="COG3049">
    <property type="taxonomic scope" value="Bacteria"/>
</dbReference>
<comment type="caution">
    <text evidence="4">The sequence shown here is derived from an EMBL/GenBank/DDBJ whole genome shotgun (WGS) entry which is preliminary data.</text>
</comment>
<dbReference type="SUPFAM" id="SSF56235">
    <property type="entry name" value="N-terminal nucleophile aminohydrolases (Ntn hydrolases)"/>
    <property type="match status" value="1"/>
</dbReference>
<evidence type="ECO:0000256" key="1">
    <source>
        <dbReference type="ARBA" id="ARBA00006625"/>
    </source>
</evidence>
<accession>U2FMZ6</accession>
<gene>
    <name evidence="4" type="ORF">HLPCO_001490</name>
</gene>
<proteinExistence type="inferred from homology"/>
<evidence type="ECO:0000256" key="2">
    <source>
        <dbReference type="ARBA" id="ARBA00022801"/>
    </source>
</evidence>
<organism evidence="4 5">
    <name type="scientific">Haloplasma contractile SSD-17B</name>
    <dbReference type="NCBI Taxonomy" id="1033810"/>
    <lineage>
        <taxon>Bacteria</taxon>
        <taxon>Bacillati</taxon>
        <taxon>Mycoplasmatota</taxon>
        <taxon>Mollicutes</taxon>
        <taxon>Haloplasmatales</taxon>
        <taxon>Haloplasmataceae</taxon>
        <taxon>Haloplasma</taxon>
    </lineage>
</organism>
<dbReference type="InterPro" id="IPR029132">
    <property type="entry name" value="CBAH/NAAA_C"/>
</dbReference>
<dbReference type="PANTHER" id="PTHR35527:SF2">
    <property type="entry name" value="HYDROLASE"/>
    <property type="match status" value="1"/>
</dbReference>
<dbReference type="Gene3D" id="3.60.60.10">
    <property type="entry name" value="Penicillin V Acylase, Chain A"/>
    <property type="match status" value="1"/>
</dbReference>
<dbReference type="InterPro" id="IPR029055">
    <property type="entry name" value="Ntn_hydrolases_N"/>
</dbReference>
<evidence type="ECO:0000259" key="3">
    <source>
        <dbReference type="Pfam" id="PF02275"/>
    </source>
</evidence>
<dbReference type="PANTHER" id="PTHR35527">
    <property type="entry name" value="CHOLOYLGLYCINE HYDROLASE"/>
    <property type="match status" value="1"/>
</dbReference>
<name>U2FMZ6_9MOLU</name>
<protein>
    <submittedName>
        <fullName evidence="4">Choloylglycine hydrolase protein</fullName>
        <ecNumber evidence="4">3.5.1.24</ecNumber>
    </submittedName>
</protein>